<keyword evidence="4" id="KW-0546">Nucleotide metabolism</keyword>
<dbReference type="GO" id="GO:0004170">
    <property type="term" value="F:dUTP diphosphatase activity"/>
    <property type="evidence" value="ECO:0007669"/>
    <property type="project" value="UniProtKB-EC"/>
</dbReference>
<dbReference type="Pfam" id="PF00692">
    <property type="entry name" value="dUTPase"/>
    <property type="match status" value="1"/>
</dbReference>
<dbReference type="InterPro" id="IPR036157">
    <property type="entry name" value="dUTPase-like_sf"/>
</dbReference>
<dbReference type="RefSeq" id="WP_076340685.1">
    <property type="nucleotide sequence ID" value="NZ_JBGNFS010000002.1"/>
</dbReference>
<keyword evidence="3" id="KW-0378">Hydrolase</keyword>
<dbReference type="Proteomes" id="UP000186705">
    <property type="component" value="Unassembled WGS sequence"/>
</dbReference>
<accession>A0A1U7NQ03</accession>
<protein>
    <recommendedName>
        <fullName evidence="2">dUTP diphosphatase</fullName>
        <ecNumber evidence="2">3.6.1.23</ecNumber>
    </recommendedName>
</protein>
<evidence type="ECO:0000256" key="5">
    <source>
        <dbReference type="ARBA" id="ARBA00047686"/>
    </source>
</evidence>
<dbReference type="AlphaFoldDB" id="A0A1U7NQ03"/>
<keyword evidence="8" id="KW-1185">Reference proteome</keyword>
<evidence type="ECO:0000256" key="2">
    <source>
        <dbReference type="ARBA" id="ARBA00012379"/>
    </source>
</evidence>
<name>A0A1U7NQ03_9FIRM</name>
<dbReference type="SUPFAM" id="SSF51283">
    <property type="entry name" value="dUTPase-like"/>
    <property type="match status" value="1"/>
</dbReference>
<gene>
    <name evidence="7" type="ORF">BO225_02405</name>
</gene>
<dbReference type="InterPro" id="IPR029054">
    <property type="entry name" value="dUTPase-like"/>
</dbReference>
<evidence type="ECO:0000256" key="4">
    <source>
        <dbReference type="ARBA" id="ARBA00023080"/>
    </source>
</evidence>
<dbReference type="PANTHER" id="PTHR11241:SF0">
    <property type="entry name" value="DEOXYURIDINE 5'-TRIPHOSPHATE NUCLEOTIDOHYDROLASE"/>
    <property type="match status" value="1"/>
</dbReference>
<dbReference type="PANTHER" id="PTHR11241">
    <property type="entry name" value="DEOXYURIDINE 5'-TRIPHOSPHATE NUCLEOTIDOHYDROLASE"/>
    <property type="match status" value="1"/>
</dbReference>
<dbReference type="GO" id="GO:0046081">
    <property type="term" value="P:dUTP catabolic process"/>
    <property type="evidence" value="ECO:0007669"/>
    <property type="project" value="InterPro"/>
</dbReference>
<dbReference type="GO" id="GO:0006226">
    <property type="term" value="P:dUMP biosynthetic process"/>
    <property type="evidence" value="ECO:0007669"/>
    <property type="project" value="InterPro"/>
</dbReference>
<evidence type="ECO:0000256" key="1">
    <source>
        <dbReference type="ARBA" id="ARBA00006581"/>
    </source>
</evidence>
<comment type="caution">
    <text evidence="7">The sequence shown here is derived from an EMBL/GenBank/DDBJ whole genome shotgun (WGS) entry which is preliminary data.</text>
</comment>
<evidence type="ECO:0000313" key="7">
    <source>
        <dbReference type="EMBL" id="OLU47712.1"/>
    </source>
</evidence>
<dbReference type="InterPro" id="IPR033704">
    <property type="entry name" value="dUTPase_trimeric"/>
</dbReference>
<proteinExistence type="inferred from homology"/>
<evidence type="ECO:0000313" key="8">
    <source>
        <dbReference type="Proteomes" id="UP000186705"/>
    </source>
</evidence>
<feature type="domain" description="dUTPase-like" evidence="6">
    <location>
        <begin position="13"/>
        <end position="110"/>
    </location>
</feature>
<comment type="similarity">
    <text evidence="1">Belongs to the dUTPase family.</text>
</comment>
<comment type="catalytic activity">
    <reaction evidence="5">
        <text>dUTP + H2O = dUMP + diphosphate + H(+)</text>
        <dbReference type="Rhea" id="RHEA:10248"/>
        <dbReference type="ChEBI" id="CHEBI:15377"/>
        <dbReference type="ChEBI" id="CHEBI:15378"/>
        <dbReference type="ChEBI" id="CHEBI:33019"/>
        <dbReference type="ChEBI" id="CHEBI:61555"/>
        <dbReference type="ChEBI" id="CHEBI:246422"/>
        <dbReference type="EC" id="3.6.1.23"/>
    </reaction>
</comment>
<evidence type="ECO:0000256" key="3">
    <source>
        <dbReference type="ARBA" id="ARBA00022801"/>
    </source>
</evidence>
<evidence type="ECO:0000259" key="6">
    <source>
        <dbReference type="Pfam" id="PF00692"/>
    </source>
</evidence>
<dbReference type="GO" id="GO:0000287">
    <property type="term" value="F:magnesium ion binding"/>
    <property type="evidence" value="ECO:0007669"/>
    <property type="project" value="InterPro"/>
</dbReference>
<sequence length="165" mass="18647">MKLYFAKVKVDAIIPSKRDEDAGYDLYPCFEEGFMQIEPMHTKLVPLGIASAFDSNYVMLLKERGSTGSIGLAQRAGVIDSGYRGEYLAPITNLNEKPLRIVKKDVLSQMEEEEKKQFVLYPYEKAIAQGILLEIPKVEKEEIPYEQLKQIASLRREGRLGSSGK</sequence>
<dbReference type="STRING" id="1862672.BO225_02405"/>
<dbReference type="Gene3D" id="2.70.40.10">
    <property type="match status" value="1"/>
</dbReference>
<dbReference type="CDD" id="cd07557">
    <property type="entry name" value="trimeric_dUTPase"/>
    <property type="match status" value="1"/>
</dbReference>
<dbReference type="InterPro" id="IPR008181">
    <property type="entry name" value="dUTPase"/>
</dbReference>
<dbReference type="GeneID" id="78274799"/>
<reference evidence="7 8" key="1">
    <citation type="submission" date="2016-11" db="EMBL/GenBank/DDBJ databases">
        <title>Description of two novel members of the family Erysipelotrichaceae: Ileibacterium lipovorans gen. nov., sp. nov. and Dubosiella newyorkensis, gen. nov., sp. nov.</title>
        <authorList>
            <person name="Cox L.M."/>
            <person name="Sohn J."/>
            <person name="Tyrrell K.L."/>
            <person name="Citron D.M."/>
            <person name="Lawson P.A."/>
            <person name="Patel N.B."/>
            <person name="Iizumi T."/>
            <person name="Perez-Perez G.I."/>
            <person name="Goldstein E.J."/>
            <person name="Blaser M.J."/>
        </authorList>
    </citation>
    <scope>NUCLEOTIDE SEQUENCE [LARGE SCALE GENOMIC DNA]</scope>
    <source>
        <strain evidence="7 8">NYU-BL-A4</strain>
    </source>
</reference>
<organism evidence="7 8">
    <name type="scientific">Dubosiella newyorkensis</name>
    <dbReference type="NCBI Taxonomy" id="1862672"/>
    <lineage>
        <taxon>Bacteria</taxon>
        <taxon>Bacillati</taxon>
        <taxon>Bacillota</taxon>
        <taxon>Erysipelotrichia</taxon>
        <taxon>Erysipelotrichales</taxon>
        <taxon>Erysipelotrichaceae</taxon>
        <taxon>Dubosiella</taxon>
    </lineage>
</organism>
<dbReference type="EC" id="3.6.1.23" evidence="2"/>
<dbReference type="OrthoDB" id="9809956at2"/>
<dbReference type="EMBL" id="MPKA01000044">
    <property type="protein sequence ID" value="OLU47712.1"/>
    <property type="molecule type" value="Genomic_DNA"/>
</dbReference>